<evidence type="ECO:0000259" key="4">
    <source>
        <dbReference type="Pfam" id="PF00561"/>
    </source>
</evidence>
<dbReference type="InterPro" id="IPR013595">
    <property type="entry name" value="Pept_S33_TAP-like_C"/>
</dbReference>
<dbReference type="Proteomes" id="UP000503096">
    <property type="component" value="Chromosome"/>
</dbReference>
<feature type="domain" description="Peptidase S33 tripeptidyl aminopeptidase-like C-terminal" evidence="5">
    <location>
        <begin position="367"/>
        <end position="466"/>
    </location>
</feature>
<dbReference type="PANTHER" id="PTHR43248:SF29">
    <property type="entry name" value="TRIPEPTIDYL AMINOPEPTIDASE"/>
    <property type="match status" value="1"/>
</dbReference>
<evidence type="ECO:0000256" key="3">
    <source>
        <dbReference type="ARBA" id="ARBA00022801"/>
    </source>
</evidence>
<keyword evidence="2" id="KW-0732">Signal</keyword>
<dbReference type="InterPro" id="IPR051601">
    <property type="entry name" value="Serine_prot/Carboxylest_S33"/>
</dbReference>
<dbReference type="InParanoid" id="A0A6M4H7Z8"/>
<dbReference type="InterPro" id="IPR000073">
    <property type="entry name" value="AB_hydrolase_1"/>
</dbReference>
<keyword evidence="3 6" id="KW-0378">Hydrolase</keyword>
<dbReference type="Pfam" id="PF00561">
    <property type="entry name" value="Abhydrolase_1"/>
    <property type="match status" value="1"/>
</dbReference>
<keyword evidence="7" id="KW-1185">Reference proteome</keyword>
<proteinExistence type="inferred from homology"/>
<accession>A0A6M4H7Z8</accession>
<dbReference type="KEGG" id="upl:DSM104440_01803"/>
<evidence type="ECO:0000256" key="2">
    <source>
        <dbReference type="ARBA" id="ARBA00022729"/>
    </source>
</evidence>
<evidence type="ECO:0000313" key="6">
    <source>
        <dbReference type="EMBL" id="QJR14988.1"/>
    </source>
</evidence>
<dbReference type="SUPFAM" id="SSF53474">
    <property type="entry name" value="alpha/beta-Hydrolases"/>
    <property type="match status" value="1"/>
</dbReference>
<dbReference type="AlphaFoldDB" id="A0A6M4H7Z8"/>
<reference evidence="6 7" key="1">
    <citation type="submission" date="2020-04" db="EMBL/GenBank/DDBJ databases">
        <title>Usitatibacter rugosus gen. nov., sp. nov. and Usitatibacter palustris sp. nov., novel members of Usitatibacteraceae fam. nov. within the order Nitrosomonadales isolated from soil.</title>
        <authorList>
            <person name="Huber K.J."/>
            <person name="Neumann-Schaal M."/>
            <person name="Geppert A."/>
            <person name="Luckner M."/>
            <person name="Wanner G."/>
            <person name="Overmann J."/>
        </authorList>
    </citation>
    <scope>NUCLEOTIDE SEQUENCE [LARGE SCALE GENOMIC DNA]</scope>
    <source>
        <strain evidence="6 7">Swamp67</strain>
    </source>
</reference>
<dbReference type="EC" id="3.1.1.-" evidence="6"/>
<dbReference type="PANTHER" id="PTHR43248">
    <property type="entry name" value="2-SUCCINYL-6-HYDROXY-2,4-CYCLOHEXADIENE-1-CARBOXYLATE SYNTHASE"/>
    <property type="match status" value="1"/>
</dbReference>
<dbReference type="GO" id="GO:0006508">
    <property type="term" value="P:proteolysis"/>
    <property type="evidence" value="ECO:0007669"/>
    <property type="project" value="InterPro"/>
</dbReference>
<dbReference type="Pfam" id="PF08386">
    <property type="entry name" value="Abhydrolase_4"/>
    <property type="match status" value="1"/>
</dbReference>
<name>A0A6M4H7Z8_9PROT</name>
<protein>
    <submittedName>
        <fullName evidence="6">Carboxylesterase B</fullName>
        <ecNumber evidence="6">3.1.1.-</ecNumber>
    </submittedName>
</protein>
<dbReference type="RefSeq" id="WP_171161876.1">
    <property type="nucleotide sequence ID" value="NZ_CP053073.1"/>
</dbReference>
<dbReference type="PRINTS" id="PR00793">
    <property type="entry name" value="PROAMNOPTASE"/>
</dbReference>
<evidence type="ECO:0000259" key="5">
    <source>
        <dbReference type="Pfam" id="PF08386"/>
    </source>
</evidence>
<dbReference type="EMBL" id="CP053073">
    <property type="protein sequence ID" value="QJR14988.1"/>
    <property type="molecule type" value="Genomic_DNA"/>
</dbReference>
<dbReference type="PROSITE" id="PS51257">
    <property type="entry name" value="PROKAR_LIPOPROTEIN"/>
    <property type="match status" value="1"/>
</dbReference>
<dbReference type="InterPro" id="IPR002410">
    <property type="entry name" value="Peptidase_S33"/>
</dbReference>
<comment type="similarity">
    <text evidence="1">Belongs to the peptidase S33 family.</text>
</comment>
<dbReference type="InterPro" id="IPR029058">
    <property type="entry name" value="AB_hydrolase_fold"/>
</dbReference>
<dbReference type="GO" id="GO:0008233">
    <property type="term" value="F:peptidase activity"/>
    <property type="evidence" value="ECO:0007669"/>
    <property type="project" value="InterPro"/>
</dbReference>
<organism evidence="6 7">
    <name type="scientific">Usitatibacter palustris</name>
    <dbReference type="NCBI Taxonomy" id="2732487"/>
    <lineage>
        <taxon>Bacteria</taxon>
        <taxon>Pseudomonadati</taxon>
        <taxon>Pseudomonadota</taxon>
        <taxon>Betaproteobacteria</taxon>
        <taxon>Nitrosomonadales</taxon>
        <taxon>Usitatibacteraceae</taxon>
        <taxon>Usitatibacter</taxon>
    </lineage>
</organism>
<feature type="domain" description="AB hydrolase-1" evidence="4">
    <location>
        <begin position="79"/>
        <end position="243"/>
    </location>
</feature>
<evidence type="ECO:0000313" key="7">
    <source>
        <dbReference type="Proteomes" id="UP000503096"/>
    </source>
</evidence>
<dbReference type="Gene3D" id="3.40.50.1820">
    <property type="entry name" value="alpha/beta hydrolase"/>
    <property type="match status" value="1"/>
</dbReference>
<evidence type="ECO:0000256" key="1">
    <source>
        <dbReference type="ARBA" id="ARBA00010088"/>
    </source>
</evidence>
<gene>
    <name evidence="6" type="primary">caeB</name>
    <name evidence="6" type="ORF">DSM104440_01803</name>
</gene>
<sequence length="483" mass="52050">MKFLRICGALAAAAVLSSCQPAPEGPKLALADCRLPGIEAAARCGTHEVWEDRKAQAGRRIKIRVVVIPAKLRAKEPDPIVPLAGGPGQGAVGLARQLVPLFSQVNSTRDLLFVDQRGTGSSNPLNCDQDGPMPSQALFEDAIPDKVLQECLRTIDADPRHYGTTTAMADLDEIRGLLGYQTVNLWGGSYGTRAALEYLRRYPDRVRTATLDGVAPMTMKLPLSFAADGAASLERMLNSCAIDPLCEKAYPNLRKTLNDLRTSLARRAVNTSIVDPLTGQPETVLVSENVLLSALFRPLYLPELASLLPAAIVAAKAGDFSPLLAQNLEIADDIVENFAIGMHLSVLCAEDVPRITPEDIADLQKTFFGRAMVEQFLGACKFWPRGEVAPDYYEPVRANVPVLIFSGGLDPATPPRHGELVAASLPKSKHFVAPFLGHGVSSHGCAPRLIERFIRTGTTNGMDGACLERIPRPLFVLPLGTKP</sequence>